<feature type="compositionally biased region" description="Basic and acidic residues" evidence="1">
    <location>
        <begin position="1218"/>
        <end position="1235"/>
    </location>
</feature>
<evidence type="ECO:0000313" key="4">
    <source>
        <dbReference type="WBParaSite" id="SCUD_0001339901-mRNA-1"/>
    </source>
</evidence>
<accession>A0A183KEF3</accession>
<feature type="region of interest" description="Disordered" evidence="1">
    <location>
        <begin position="1126"/>
        <end position="1273"/>
    </location>
</feature>
<dbReference type="WBParaSite" id="SCUD_0001339901-mRNA-1">
    <property type="protein sequence ID" value="SCUD_0001339901-mRNA-1"/>
    <property type="gene ID" value="SCUD_0001339901"/>
</dbReference>
<keyword evidence="3" id="KW-1185">Reference proteome</keyword>
<feature type="compositionally biased region" description="Basic and acidic residues" evidence="1">
    <location>
        <begin position="603"/>
        <end position="615"/>
    </location>
</feature>
<feature type="region of interest" description="Disordered" evidence="1">
    <location>
        <begin position="1368"/>
        <end position="1398"/>
    </location>
</feature>
<dbReference type="Proteomes" id="UP000279833">
    <property type="component" value="Unassembled WGS sequence"/>
</dbReference>
<dbReference type="STRING" id="6186.A0A183KEF3"/>
<sequence>MGQLLSIFNGFAFITIQLQPEDGGLRVLCIHNSTHRNSPVPIQLHPGENPFSRPSLKSRMLRMHQHLMELIDSNITITPLFKDVDTETAQTTENDKGREQINQLDSVKKQTQLNILTHSSLSNLEASHNNARRFRRRLGLRHDPISINLAATTMGGHTSKLQRQASSPARVCLTSRFSTRIPIQSNPTGSIGLLTSTTSVSFGSIICSLLKRKDGTYVSVKPRAPTVCNSKSFFNEALLFSENSCSGFKRVRIASVSQEKPVSSVNTNTESNNAESKTQTNPNVLLNSTKRHSRNTLNIGMDYLNLCDTTSFETPTENNNTTDFIDDENDNDGDHKFSKTDQLLTTATNMELSRIDKLFFPNEIIHETYNSGQLVVLLRTEDDDSRSELTTERLILIRKHMLTLANQLLERLQIDSYLSSTNYTSLSITSSSSSLPSPSSLSGIIDKIGPINALNRIKLIVMQIWDIFKTDKDYSFNETLNKLFIVFKNLSNLLNEGEQTITAYELTTSGLIQVLLLCLSVAHAGRWYCHIFSMELDNTTALLWYLQERRRVFILNMLSYSKSKSISLLVRRLVQAFELTEHLPLRLFSAAHLLRSSFTNTPSDHHDTSNHKLDRNNINGDNKTVKNTNKNYIPPTNLINKIGYSASLPINFINFSFNRWHSGIYTDHGDPVSITVKQPFQDSMDAKELAALLRFCPILLDYPEFDSCFMPSLHQIAKRLPLYLDKLSNLPSAAKLKSNNSDSTTTENKLHHNKSKRLYNWRGKLLFVSPLATVGQLERFLNRMSTKQWYECSRLDLSLWSQIHLANSFNSTAGLYFPAPPPGNSSADYLGGIIDWLATNGNRRPLEDWINPAIVGLVSIAASTSSPVKGRAVSILGPQAGALVGGYTIRGSGIGVVVKPKRMNCSNGSSQNESRGKKSMSDQKSSYTSFSTVNIMENETHAWIAIDLGLQLIPTAYTLAYLRRADASEHSLAPRNWKLEASNDAITWIVLREHNNDSSIQSVSGSRATWSINSYHNNYNCDKTETISSTLNTACTKKSIKGWRFFKIQTTGTNADGGKQLALGGLEFYGNVYSVYHSVLTPSILAQRIYSISSERKDISPPPQTITTSISSSSWLTVNVNLSTNNQNGQINQNEVNDDANDINNRTVIKSDPEEITDENSSSKSSNLNITLKQIDNNRRDPKSSSNEIVHCHHITSIIPSSSSSQKKNPIDDNYEGEEGKVEAEEKEHDNHVNVDDNDDDDDDDNEDDDDDDDDDDGDDDDGNGIGKNITENLLNHKSSDTLMNILFDEEAGSDDNMMTSTSKSDVDMILELSAKKLDNLNILSSGTIDDKLLQCFGNLLANDKSSPELYQLLRRIASQDMDYDLSNKCTSRSMDSIHSREEEEEEEEEEEHHHSKLMINHQSEDTKRIDSIILDTGEIDITEPHISYIDQSNTEASGESDVPGLGYLLNSIEPEAIEFADTVEAIIRSNTVKNRRNNNNGDDNENPIDLTIDKISQAPSHSWEHFQSIQNANHKNNPILVDQLIHSEEEEPEKICDSIGLLTHSSTSYTNSSVIKTVNTVSCVDGGHVFLIINIVSVRLRIITS</sequence>
<feature type="compositionally biased region" description="Acidic residues" evidence="1">
    <location>
        <begin position="1236"/>
        <end position="1263"/>
    </location>
</feature>
<dbReference type="GO" id="GO:0016567">
    <property type="term" value="P:protein ubiquitination"/>
    <property type="evidence" value="ECO:0007669"/>
    <property type="project" value="UniProtKB-UniPathway"/>
</dbReference>
<dbReference type="PANTHER" id="PTHR36812">
    <property type="entry name" value="NEUROFILAMENT TRIPLET M PROTEIN-LIKE PROTEIN"/>
    <property type="match status" value="1"/>
</dbReference>
<feature type="region of interest" description="Disordered" evidence="1">
    <location>
        <begin position="259"/>
        <end position="280"/>
    </location>
</feature>
<reference evidence="2 3" key="2">
    <citation type="submission" date="2018-11" db="EMBL/GenBank/DDBJ databases">
        <authorList>
            <consortium name="Pathogen Informatics"/>
        </authorList>
    </citation>
    <scope>NUCLEOTIDE SEQUENCE [LARGE SCALE GENOMIC DNA]</scope>
    <source>
        <strain evidence="2">Dakar</strain>
        <strain evidence="3">Dakar, Senegal</strain>
    </source>
</reference>
<proteinExistence type="predicted"/>
<feature type="compositionally biased region" description="Polar residues" evidence="1">
    <location>
        <begin position="1126"/>
        <end position="1135"/>
    </location>
</feature>
<dbReference type="UniPathway" id="UPA00143"/>
<feature type="region of interest" description="Disordered" evidence="1">
    <location>
        <begin position="905"/>
        <end position="924"/>
    </location>
</feature>
<feature type="compositionally biased region" description="Polar residues" evidence="1">
    <location>
        <begin position="616"/>
        <end position="629"/>
    </location>
</feature>
<evidence type="ECO:0000313" key="2">
    <source>
        <dbReference type="EMBL" id="VDP52489.1"/>
    </source>
</evidence>
<name>A0A183KEF3_9TREM</name>
<feature type="region of interest" description="Disordered" evidence="1">
    <location>
        <begin position="601"/>
        <end position="629"/>
    </location>
</feature>
<dbReference type="PANTHER" id="PTHR36812:SF9">
    <property type="entry name" value="MYB-LIKE PROTEIN X ISOFORM X1"/>
    <property type="match status" value="1"/>
</dbReference>
<evidence type="ECO:0000256" key="1">
    <source>
        <dbReference type="SAM" id="MobiDB-lite"/>
    </source>
</evidence>
<feature type="compositionally biased region" description="Low complexity" evidence="1">
    <location>
        <begin position="1195"/>
        <end position="1205"/>
    </location>
</feature>
<feature type="compositionally biased region" description="Polar residues" evidence="1">
    <location>
        <begin position="1159"/>
        <end position="1175"/>
    </location>
</feature>
<feature type="compositionally biased region" description="Low complexity" evidence="1">
    <location>
        <begin position="262"/>
        <end position="276"/>
    </location>
</feature>
<gene>
    <name evidence="2" type="ORF">SCUD_LOCUS13396</name>
</gene>
<protein>
    <submittedName>
        <fullName evidence="4">E3 ubiquitin-protein ligase</fullName>
    </submittedName>
</protein>
<reference evidence="4" key="1">
    <citation type="submission" date="2016-06" db="UniProtKB">
        <authorList>
            <consortium name="WormBaseParasite"/>
        </authorList>
    </citation>
    <scope>IDENTIFICATION</scope>
</reference>
<organism evidence="4">
    <name type="scientific">Schistosoma curassoni</name>
    <dbReference type="NCBI Taxonomy" id="6186"/>
    <lineage>
        <taxon>Eukaryota</taxon>
        <taxon>Metazoa</taxon>
        <taxon>Spiralia</taxon>
        <taxon>Lophotrochozoa</taxon>
        <taxon>Platyhelminthes</taxon>
        <taxon>Trematoda</taxon>
        <taxon>Digenea</taxon>
        <taxon>Strigeidida</taxon>
        <taxon>Schistosomatoidea</taxon>
        <taxon>Schistosomatidae</taxon>
        <taxon>Schistosoma</taxon>
    </lineage>
</organism>
<dbReference type="EMBL" id="UZAK01035843">
    <property type="protein sequence ID" value="VDP52489.1"/>
    <property type="molecule type" value="Genomic_DNA"/>
</dbReference>
<evidence type="ECO:0000313" key="3">
    <source>
        <dbReference type="Proteomes" id="UP000279833"/>
    </source>
</evidence>